<protein>
    <submittedName>
        <fullName evidence="1">Uncharacterized protein</fullName>
    </submittedName>
</protein>
<dbReference type="Proteomes" id="UP001501725">
    <property type="component" value="Unassembled WGS sequence"/>
</dbReference>
<dbReference type="EMBL" id="BAABGY010000007">
    <property type="protein sequence ID" value="GAA4331984.1"/>
    <property type="molecule type" value="Genomic_DNA"/>
</dbReference>
<reference evidence="2" key="1">
    <citation type="journal article" date="2019" name="Int. J. Syst. Evol. Microbiol.">
        <title>The Global Catalogue of Microorganisms (GCM) 10K type strain sequencing project: providing services to taxonomists for standard genome sequencing and annotation.</title>
        <authorList>
            <consortium name="The Broad Institute Genomics Platform"/>
            <consortium name="The Broad Institute Genome Sequencing Center for Infectious Disease"/>
            <person name="Wu L."/>
            <person name="Ma J."/>
        </authorList>
    </citation>
    <scope>NUCLEOTIDE SEQUENCE [LARGE SCALE GENOMIC DNA]</scope>
    <source>
        <strain evidence="2">JCM 17919</strain>
    </source>
</reference>
<sequence length="59" mass="6785">MLASLRWQGGNRGTRSNEYQNVKGKAAEIEEGVFYRKEKKELTDALPIARVWRSTFVPT</sequence>
<proteinExistence type="predicted"/>
<accession>A0ABP8GZD7</accession>
<evidence type="ECO:0000313" key="1">
    <source>
        <dbReference type="EMBL" id="GAA4331984.1"/>
    </source>
</evidence>
<evidence type="ECO:0000313" key="2">
    <source>
        <dbReference type="Proteomes" id="UP001501725"/>
    </source>
</evidence>
<name>A0ABP8GZD7_9BACT</name>
<keyword evidence="2" id="KW-1185">Reference proteome</keyword>
<comment type="caution">
    <text evidence="1">The sequence shown here is derived from an EMBL/GenBank/DDBJ whole genome shotgun (WGS) entry which is preliminary data.</text>
</comment>
<organism evidence="1 2">
    <name type="scientific">Flaviaesturariibacter amylovorans</name>
    <dbReference type="NCBI Taxonomy" id="1084520"/>
    <lineage>
        <taxon>Bacteria</taxon>
        <taxon>Pseudomonadati</taxon>
        <taxon>Bacteroidota</taxon>
        <taxon>Chitinophagia</taxon>
        <taxon>Chitinophagales</taxon>
        <taxon>Chitinophagaceae</taxon>
        <taxon>Flaviaestuariibacter</taxon>
    </lineage>
</organism>
<gene>
    <name evidence="1" type="ORF">GCM10023184_24230</name>
</gene>